<dbReference type="AlphaFoldDB" id="A0A9X0CS81"/>
<dbReference type="PANTHER" id="PTHR10414:SF37">
    <property type="entry name" value="BB IN A BOXCAR, ISOFORM C"/>
    <property type="match status" value="1"/>
</dbReference>
<name>A0A9X0CS81_9CNID</name>
<evidence type="ECO:0000256" key="7">
    <source>
        <dbReference type="ARBA" id="ARBA00023209"/>
    </source>
</evidence>
<dbReference type="OrthoDB" id="196717at2759"/>
<feature type="transmembrane region" description="Helical" evidence="16">
    <location>
        <begin position="107"/>
        <end position="125"/>
    </location>
</feature>
<evidence type="ECO:0000256" key="9">
    <source>
        <dbReference type="ARBA" id="ARBA00036100"/>
    </source>
</evidence>
<dbReference type="Gene3D" id="1.20.120.1760">
    <property type="match status" value="1"/>
</dbReference>
<protein>
    <recommendedName>
        <fullName evidence="13">diacylglycerol cholinephosphotransferase</fullName>
        <ecNumber evidence="13">2.7.8.2</ecNumber>
    </recommendedName>
</protein>
<comment type="similarity">
    <text evidence="2 15">Belongs to the CDP-alcohol phosphatidyltransferase class-I family.</text>
</comment>
<evidence type="ECO:0000256" key="10">
    <source>
        <dbReference type="ARBA" id="ARBA00036651"/>
    </source>
</evidence>
<dbReference type="GO" id="GO:0004307">
    <property type="term" value="F:ethanolaminephosphotransferase activity"/>
    <property type="evidence" value="ECO:0007669"/>
    <property type="project" value="TreeGrafter"/>
</dbReference>
<dbReference type="EC" id="2.7.8.2" evidence="13"/>
<evidence type="ECO:0000256" key="15">
    <source>
        <dbReference type="RuleBase" id="RU003750"/>
    </source>
</evidence>
<evidence type="ECO:0000256" key="2">
    <source>
        <dbReference type="ARBA" id="ARBA00010441"/>
    </source>
</evidence>
<comment type="subcellular location">
    <subcellularLocation>
        <location evidence="1">Membrane</location>
        <topology evidence="1">Multi-pass membrane protein</topology>
    </subcellularLocation>
</comment>
<feature type="transmembrane region" description="Helical" evidence="16">
    <location>
        <begin position="75"/>
        <end position="100"/>
    </location>
</feature>
<evidence type="ECO:0000256" key="3">
    <source>
        <dbReference type="ARBA" id="ARBA00022679"/>
    </source>
</evidence>
<dbReference type="PROSITE" id="PS00379">
    <property type="entry name" value="CDP_ALCOHOL_P_TRANSF"/>
    <property type="match status" value="1"/>
</dbReference>
<evidence type="ECO:0000256" key="4">
    <source>
        <dbReference type="ARBA" id="ARBA00022692"/>
    </source>
</evidence>
<dbReference type="FunFam" id="1.20.120.1760:FF:000002">
    <property type="entry name" value="Choline/ethanolamine phosphotransferase 1"/>
    <property type="match status" value="1"/>
</dbReference>
<keyword evidence="3 15" id="KW-0808">Transferase</keyword>
<comment type="catalytic activity">
    <reaction evidence="10">
        <text>1,2-dioctanoyl-sn-glycerol + CDP-choline = 1,2-dioctanoyl-sn-glycero-3-phosphocholine + CMP + H(+)</text>
        <dbReference type="Rhea" id="RHEA:54232"/>
        <dbReference type="ChEBI" id="CHEBI:15378"/>
        <dbReference type="ChEBI" id="CHEBI:58779"/>
        <dbReference type="ChEBI" id="CHEBI:60377"/>
        <dbReference type="ChEBI" id="CHEBI:76979"/>
        <dbReference type="ChEBI" id="CHEBI:78228"/>
    </reaction>
    <physiologicalReaction direction="left-to-right" evidence="10">
        <dbReference type="Rhea" id="RHEA:54233"/>
    </physiologicalReaction>
</comment>
<dbReference type="Proteomes" id="UP001163046">
    <property type="component" value="Unassembled WGS sequence"/>
</dbReference>
<evidence type="ECO:0000256" key="1">
    <source>
        <dbReference type="ARBA" id="ARBA00004141"/>
    </source>
</evidence>
<keyword evidence="8" id="KW-1208">Phospholipid metabolism</keyword>
<feature type="transmembrane region" description="Helical" evidence="16">
    <location>
        <begin position="287"/>
        <end position="306"/>
    </location>
</feature>
<evidence type="ECO:0000256" key="11">
    <source>
        <dbReference type="ARBA" id="ARBA00036890"/>
    </source>
</evidence>
<organism evidence="17 18">
    <name type="scientific">Desmophyllum pertusum</name>
    <dbReference type="NCBI Taxonomy" id="174260"/>
    <lineage>
        <taxon>Eukaryota</taxon>
        <taxon>Metazoa</taxon>
        <taxon>Cnidaria</taxon>
        <taxon>Anthozoa</taxon>
        <taxon>Hexacorallia</taxon>
        <taxon>Scleractinia</taxon>
        <taxon>Caryophylliina</taxon>
        <taxon>Caryophylliidae</taxon>
        <taxon>Desmophyllum</taxon>
    </lineage>
</organism>
<evidence type="ECO:0000256" key="5">
    <source>
        <dbReference type="ARBA" id="ARBA00022989"/>
    </source>
</evidence>
<comment type="caution">
    <text evidence="17">The sequence shown here is derived from an EMBL/GenBank/DDBJ whole genome shotgun (WGS) entry which is preliminary data.</text>
</comment>
<feature type="transmembrane region" description="Helical" evidence="16">
    <location>
        <begin position="173"/>
        <end position="193"/>
    </location>
</feature>
<keyword evidence="5 16" id="KW-1133">Transmembrane helix</keyword>
<dbReference type="GO" id="GO:0005794">
    <property type="term" value="C:Golgi apparatus"/>
    <property type="evidence" value="ECO:0007669"/>
    <property type="project" value="TreeGrafter"/>
</dbReference>
<dbReference type="InterPro" id="IPR014472">
    <property type="entry name" value="CHOPT"/>
</dbReference>
<evidence type="ECO:0000256" key="8">
    <source>
        <dbReference type="ARBA" id="ARBA00023264"/>
    </source>
</evidence>
<evidence type="ECO:0000256" key="14">
    <source>
        <dbReference type="ARBA" id="ARBA00048570"/>
    </source>
</evidence>
<comment type="pathway">
    <text evidence="12">Phospholipid metabolism; phosphatidylcholine biosynthesis; phosphatidylcholine from phosphocholine: step 2/2.</text>
</comment>
<evidence type="ECO:0000313" key="18">
    <source>
        <dbReference type="Proteomes" id="UP001163046"/>
    </source>
</evidence>
<evidence type="ECO:0000256" key="12">
    <source>
        <dbReference type="ARBA" id="ARBA00037890"/>
    </source>
</evidence>
<comment type="catalytic activity">
    <reaction evidence="14">
        <text>CDP-choline + a 1,2-diacyl-sn-glycerol = a 1,2-diacyl-sn-glycero-3-phosphocholine + CMP + H(+)</text>
        <dbReference type="Rhea" id="RHEA:32939"/>
        <dbReference type="ChEBI" id="CHEBI:15378"/>
        <dbReference type="ChEBI" id="CHEBI:17815"/>
        <dbReference type="ChEBI" id="CHEBI:57643"/>
        <dbReference type="ChEBI" id="CHEBI:58779"/>
        <dbReference type="ChEBI" id="CHEBI:60377"/>
        <dbReference type="EC" id="2.7.8.2"/>
    </reaction>
    <physiologicalReaction direction="left-to-right" evidence="14">
        <dbReference type="Rhea" id="RHEA:32940"/>
    </physiologicalReaction>
</comment>
<dbReference type="GO" id="GO:0006646">
    <property type="term" value="P:phosphatidylethanolamine biosynthetic process"/>
    <property type="evidence" value="ECO:0007669"/>
    <property type="project" value="TreeGrafter"/>
</dbReference>
<keyword evidence="7" id="KW-0443">Lipid metabolism</keyword>
<accession>A0A9X0CS81</accession>
<keyword evidence="4 16" id="KW-0812">Transmembrane</keyword>
<dbReference type="Pfam" id="PF01066">
    <property type="entry name" value="CDP-OH_P_transf"/>
    <property type="match status" value="1"/>
</dbReference>
<feature type="transmembrane region" description="Helical" evidence="16">
    <location>
        <begin position="255"/>
        <end position="275"/>
    </location>
</feature>
<comment type="catalytic activity">
    <reaction evidence="11">
        <text>1-hexadecanoyl-2-(9Z-octadecenoyl)-sn-glycerol + CDP-choline = 1-hexadecanoyl-2-(9Z-octadecenoyl)-sn-glycero-3-phosphocholine + CMP + H(+)</text>
        <dbReference type="Rhea" id="RHEA:54244"/>
        <dbReference type="ChEBI" id="CHEBI:15378"/>
        <dbReference type="ChEBI" id="CHEBI:58779"/>
        <dbReference type="ChEBI" id="CHEBI:60377"/>
        <dbReference type="ChEBI" id="CHEBI:73001"/>
        <dbReference type="ChEBI" id="CHEBI:75466"/>
    </reaction>
    <physiologicalReaction direction="left-to-right" evidence="11">
        <dbReference type="Rhea" id="RHEA:54245"/>
    </physiologicalReaction>
</comment>
<keyword evidence="18" id="KW-1185">Reference proteome</keyword>
<reference evidence="17" key="1">
    <citation type="submission" date="2023-01" db="EMBL/GenBank/DDBJ databases">
        <title>Genome assembly of the deep-sea coral Lophelia pertusa.</title>
        <authorList>
            <person name="Herrera S."/>
            <person name="Cordes E."/>
        </authorList>
    </citation>
    <scope>NUCLEOTIDE SEQUENCE</scope>
    <source>
        <strain evidence="17">USNM1676648</strain>
        <tissue evidence="17">Polyp</tissue>
    </source>
</reference>
<keyword evidence="7" id="KW-0594">Phospholipid biosynthesis</keyword>
<keyword evidence="6 16" id="KW-0472">Membrane</keyword>
<evidence type="ECO:0000256" key="6">
    <source>
        <dbReference type="ARBA" id="ARBA00023136"/>
    </source>
</evidence>
<gene>
    <name evidence="17" type="primary">CEPT1</name>
    <name evidence="17" type="ORF">OS493_011176</name>
</gene>
<dbReference type="PANTHER" id="PTHR10414">
    <property type="entry name" value="ETHANOLAMINEPHOSPHOTRANSFERASE"/>
    <property type="match status" value="1"/>
</dbReference>
<evidence type="ECO:0000256" key="13">
    <source>
        <dbReference type="ARBA" id="ARBA00038987"/>
    </source>
</evidence>
<dbReference type="GO" id="GO:0004142">
    <property type="term" value="F:diacylglycerol cholinephosphotransferase activity"/>
    <property type="evidence" value="ECO:0007669"/>
    <property type="project" value="UniProtKB-EC"/>
</dbReference>
<keyword evidence="7" id="KW-0444">Lipid biosynthesis</keyword>
<proteinExistence type="inferred from homology"/>
<dbReference type="GO" id="GO:0005789">
    <property type="term" value="C:endoplasmic reticulum membrane"/>
    <property type="evidence" value="ECO:0007669"/>
    <property type="project" value="TreeGrafter"/>
</dbReference>
<evidence type="ECO:0000256" key="16">
    <source>
        <dbReference type="SAM" id="Phobius"/>
    </source>
</evidence>
<dbReference type="InterPro" id="IPR000462">
    <property type="entry name" value="CDP-OH_P_trans"/>
</dbReference>
<evidence type="ECO:0000313" key="17">
    <source>
        <dbReference type="EMBL" id="KAJ7373571.1"/>
    </source>
</evidence>
<dbReference type="PIRSF" id="PIRSF015665">
    <property type="entry name" value="CHOPT"/>
    <property type="match status" value="1"/>
</dbReference>
<feature type="transmembrane region" description="Helical" evidence="16">
    <location>
        <begin position="222"/>
        <end position="243"/>
    </location>
</feature>
<dbReference type="InterPro" id="IPR043130">
    <property type="entry name" value="CDP-OH_PTrfase_TM_dom"/>
</dbReference>
<dbReference type="InterPro" id="IPR048254">
    <property type="entry name" value="CDP_ALCOHOL_P_TRANSF_CS"/>
</dbReference>
<sequence>MLYLRGVYGLEIFNLTVNSVKRNLSLIRRIDNDFSLNEGQLKRLSEHKYSAQCVSILDPCFQVYWRWLVEQLPLWLAPNTITISGLVINVVTSLILIWYCPQAKGEAPGWAFILNALGLFVYQSLDAVDGKQARRTKSASPLGELVDHGCDSVSMVIMTLAICVATELGTQPAWMFFMSFMAAFMFYCAHWQAYVSGTIKFGKIDVTELQVTGSYFDVSLRAGVFGVSVCGSIYALSTIFIQIYEGGKGKNGSTVAGTSVLSPLFPIAVMLYMAYLTARTSSTNLFQRHPCLFVLAFGMACSKITIKLVVGCMTRSPVEFKDTTMIGGILQILNIHYGSPIDEYVLLWCMMGHVIFEQLRYNFALGSQICGYLNISYFTITPKSEDK</sequence>
<dbReference type="EMBL" id="MU826830">
    <property type="protein sequence ID" value="KAJ7373571.1"/>
    <property type="molecule type" value="Genomic_DNA"/>
</dbReference>
<comment type="catalytic activity">
    <reaction evidence="9">
        <text>1-hexadecanoyl-2-(4Z,7Z,10Z,13Z,16Z,19Z-docosahexaenoyl)-sn-glycerol + CDP-choline = 1-hexadecanoyl-2-(4Z,7Z,10Z,13Z,16Z,19Z-docosahexaenoyl)-sn-glycero-3-phosphocholine + CMP + H(+)</text>
        <dbReference type="Rhea" id="RHEA:54332"/>
        <dbReference type="ChEBI" id="CHEBI:15378"/>
        <dbReference type="ChEBI" id="CHEBI:58779"/>
        <dbReference type="ChEBI" id="CHEBI:60377"/>
        <dbReference type="ChEBI" id="CHEBI:74963"/>
        <dbReference type="ChEBI" id="CHEBI:82949"/>
    </reaction>
    <physiologicalReaction direction="left-to-right" evidence="9">
        <dbReference type="Rhea" id="RHEA:54333"/>
    </physiologicalReaction>
</comment>